<name>H0EG60_GLAL7</name>
<evidence type="ECO:0000313" key="2">
    <source>
        <dbReference type="EMBL" id="EHL02395.1"/>
    </source>
</evidence>
<dbReference type="EMBL" id="AGUE01000023">
    <property type="protein sequence ID" value="EHL02395.1"/>
    <property type="molecule type" value="Genomic_DNA"/>
</dbReference>
<organism evidence="2 3">
    <name type="scientific">Glarea lozoyensis (strain ATCC 74030 / MF5533)</name>
    <dbReference type="NCBI Taxonomy" id="1104152"/>
    <lineage>
        <taxon>Eukaryota</taxon>
        <taxon>Fungi</taxon>
        <taxon>Dikarya</taxon>
        <taxon>Ascomycota</taxon>
        <taxon>Pezizomycotina</taxon>
        <taxon>Leotiomycetes</taxon>
        <taxon>Helotiales</taxon>
        <taxon>Helotiaceae</taxon>
        <taxon>Glarea</taxon>
    </lineage>
</organism>
<sequence>MAPSRSHPVKSGSGSHFELSAKKSLSSLITSTSTNYHTLTTSSSASDLNAGFLLPTALEPQPFERPLSSGSLPATPRFRRNRKNMKDFTGFDTTEDEFEALPLAVRRKVDTVKLGRAPIASKGETLAVPNVSFRRRTSLRWNV</sequence>
<accession>H0EG60</accession>
<dbReference type="InParanoid" id="H0EG60"/>
<comment type="caution">
    <text evidence="2">The sequence shown here is derived from an EMBL/GenBank/DDBJ whole genome shotgun (WGS) entry which is preliminary data.</text>
</comment>
<dbReference type="OrthoDB" id="5380370at2759"/>
<reference evidence="2 3" key="1">
    <citation type="journal article" date="2012" name="Eukaryot. Cell">
        <title>Genome sequence of the fungus Glarea lozoyensis: the first genome sequence of a species from the Helotiaceae family.</title>
        <authorList>
            <person name="Youssar L."/>
            <person name="Gruening B.A."/>
            <person name="Erxleben A."/>
            <person name="Guenther S."/>
            <person name="Huettel W."/>
        </authorList>
    </citation>
    <scope>NUCLEOTIDE SEQUENCE [LARGE SCALE GENOMIC DNA]</scope>
    <source>
        <strain evidence="3">ATCC 74030 / MF5533</strain>
    </source>
</reference>
<evidence type="ECO:0000313" key="3">
    <source>
        <dbReference type="Proteomes" id="UP000005446"/>
    </source>
</evidence>
<dbReference type="Proteomes" id="UP000005446">
    <property type="component" value="Unassembled WGS sequence"/>
</dbReference>
<dbReference type="HOGENOM" id="CLU_1806363_0_0_1"/>
<feature type="region of interest" description="Disordered" evidence="1">
    <location>
        <begin position="60"/>
        <end position="84"/>
    </location>
</feature>
<evidence type="ECO:0000256" key="1">
    <source>
        <dbReference type="SAM" id="MobiDB-lite"/>
    </source>
</evidence>
<protein>
    <submittedName>
        <fullName evidence="2">Uncharacterized protein</fullName>
    </submittedName>
</protein>
<dbReference type="AlphaFoldDB" id="H0EG60"/>
<gene>
    <name evidence="2" type="ORF">M7I_1468</name>
</gene>
<keyword evidence="3" id="KW-1185">Reference proteome</keyword>
<proteinExistence type="predicted"/>